<evidence type="ECO:0000256" key="1">
    <source>
        <dbReference type="SAM" id="MobiDB-lite"/>
    </source>
</evidence>
<reference evidence="2 3" key="1">
    <citation type="journal article" date="2015" name="Genome Biol. Evol.">
        <title>Comparative Genomics of a Bacterivorous Green Alga Reveals Evolutionary Causalities and Consequences of Phago-Mixotrophic Mode of Nutrition.</title>
        <authorList>
            <person name="Burns J.A."/>
            <person name="Paasch A."/>
            <person name="Narechania A."/>
            <person name="Kim E."/>
        </authorList>
    </citation>
    <scope>NUCLEOTIDE SEQUENCE [LARGE SCALE GENOMIC DNA]</scope>
    <source>
        <strain evidence="2 3">PLY_AMNH</strain>
    </source>
</reference>
<keyword evidence="3" id="KW-1185">Reference proteome</keyword>
<proteinExistence type="predicted"/>
<evidence type="ECO:0000313" key="3">
    <source>
        <dbReference type="Proteomes" id="UP001190700"/>
    </source>
</evidence>
<feature type="region of interest" description="Disordered" evidence="1">
    <location>
        <begin position="14"/>
        <end position="40"/>
    </location>
</feature>
<evidence type="ECO:0000313" key="2">
    <source>
        <dbReference type="EMBL" id="KAK3273862.1"/>
    </source>
</evidence>
<accession>A0AAE0G948</accession>
<name>A0AAE0G948_9CHLO</name>
<dbReference type="EMBL" id="LGRX02008195">
    <property type="protein sequence ID" value="KAK3273862.1"/>
    <property type="molecule type" value="Genomic_DNA"/>
</dbReference>
<sequence length="259" mass="27879">MLLATMKWAVPTPTRVAPSCQPTSKLLPQGNARRPAPKGGIRCHIPRVLARARRSGPEPRQRPHAVPMRILAACGAHHAEPKPDDGRIFPEPPKSAWEPQKLAVHAVLDAFHRGAHLKASPLIVCDLSLKKKKKKDKAETALGSASLSDLAPPDLARARGARNFLKGLEAPEELGARGRGEVAWRQGAKKAYSIFGAVKLLKSDGRWEGEWGVLEAVCKESIFPKVVQLLRSGGAEERSVVVGCRVQEGDEGSSPPGAI</sequence>
<dbReference type="AlphaFoldDB" id="A0AAE0G948"/>
<gene>
    <name evidence="2" type="ORF">CYMTET_17923</name>
</gene>
<protein>
    <submittedName>
        <fullName evidence="2">Uncharacterized protein</fullName>
    </submittedName>
</protein>
<dbReference type="Proteomes" id="UP001190700">
    <property type="component" value="Unassembled WGS sequence"/>
</dbReference>
<comment type="caution">
    <text evidence="2">The sequence shown here is derived from an EMBL/GenBank/DDBJ whole genome shotgun (WGS) entry which is preliminary data.</text>
</comment>
<organism evidence="2 3">
    <name type="scientific">Cymbomonas tetramitiformis</name>
    <dbReference type="NCBI Taxonomy" id="36881"/>
    <lineage>
        <taxon>Eukaryota</taxon>
        <taxon>Viridiplantae</taxon>
        <taxon>Chlorophyta</taxon>
        <taxon>Pyramimonadophyceae</taxon>
        <taxon>Pyramimonadales</taxon>
        <taxon>Pyramimonadaceae</taxon>
        <taxon>Cymbomonas</taxon>
    </lineage>
</organism>